<gene>
    <name evidence="1" type="ORF">GMOD_00006508</name>
</gene>
<dbReference type="Proteomes" id="UP000265663">
    <property type="component" value="Unassembled WGS sequence"/>
</dbReference>
<dbReference type="AlphaFoldDB" id="A0A3M7MAK7"/>
<sequence>MLGFERLYFVTHVNNVLTQNLSEFLTETKKIKDNEYFSLRCETIMGDVFVFSMKGNEEYFPTT</sequence>
<proteinExistence type="predicted"/>
<evidence type="ECO:0000313" key="1">
    <source>
        <dbReference type="EMBL" id="RMZ71420.1"/>
    </source>
</evidence>
<dbReference type="EMBL" id="KE747827">
    <property type="protein sequence ID" value="RMZ71420.1"/>
    <property type="molecule type" value="Genomic_DNA"/>
</dbReference>
<accession>A0A3M7MAK7</accession>
<name>A0A3M7MAK7_9PLEO</name>
<evidence type="ECO:0000313" key="2">
    <source>
        <dbReference type="Proteomes" id="UP000265663"/>
    </source>
</evidence>
<organism evidence="1 2">
    <name type="scientific">Pyrenophora seminiperda CCB06</name>
    <dbReference type="NCBI Taxonomy" id="1302712"/>
    <lineage>
        <taxon>Eukaryota</taxon>
        <taxon>Fungi</taxon>
        <taxon>Dikarya</taxon>
        <taxon>Ascomycota</taxon>
        <taxon>Pezizomycotina</taxon>
        <taxon>Dothideomycetes</taxon>
        <taxon>Pleosporomycetidae</taxon>
        <taxon>Pleosporales</taxon>
        <taxon>Pleosporineae</taxon>
        <taxon>Pleosporaceae</taxon>
        <taxon>Pyrenophora</taxon>
    </lineage>
</organism>
<protein>
    <submittedName>
        <fullName evidence="1">PDZ domain-containing</fullName>
    </submittedName>
</protein>
<reference evidence="1 2" key="1">
    <citation type="journal article" date="2014" name="PLoS ONE">
        <title>De novo Genome Assembly of the Fungal Plant Pathogen Pyrenophora semeniperda.</title>
        <authorList>
            <person name="Soliai M.M."/>
            <person name="Meyer S.E."/>
            <person name="Udall J.A."/>
            <person name="Elzinga D.E."/>
            <person name="Hermansen R.A."/>
            <person name="Bodily P.M."/>
            <person name="Hart A.A."/>
            <person name="Coleman C.E."/>
        </authorList>
    </citation>
    <scope>NUCLEOTIDE SEQUENCE [LARGE SCALE GENOMIC DNA]</scope>
    <source>
        <strain evidence="1 2">CCB06</strain>
        <tissue evidence="1">Mycelium</tissue>
    </source>
</reference>
<keyword evidence="2" id="KW-1185">Reference proteome</keyword>